<dbReference type="Proteomes" id="UP000789702">
    <property type="component" value="Unassembled WGS sequence"/>
</dbReference>
<sequence length="79" mass="9365">MEKQLAEQEGHVLQSDNEYNYEIINNPLKPRTKRWKCQKLRMASFNISNESINVDSTEGTEEQDQMMHEHIQDVQSQDQ</sequence>
<name>A0ACA9M4B0_9GLOM</name>
<evidence type="ECO:0000313" key="2">
    <source>
        <dbReference type="Proteomes" id="UP000789702"/>
    </source>
</evidence>
<evidence type="ECO:0000313" key="1">
    <source>
        <dbReference type="EMBL" id="CAG8566720.1"/>
    </source>
</evidence>
<keyword evidence="2" id="KW-1185">Reference proteome</keyword>
<organism evidence="1 2">
    <name type="scientific">Dentiscutata heterogama</name>
    <dbReference type="NCBI Taxonomy" id="1316150"/>
    <lineage>
        <taxon>Eukaryota</taxon>
        <taxon>Fungi</taxon>
        <taxon>Fungi incertae sedis</taxon>
        <taxon>Mucoromycota</taxon>
        <taxon>Glomeromycotina</taxon>
        <taxon>Glomeromycetes</taxon>
        <taxon>Diversisporales</taxon>
        <taxon>Gigasporaceae</taxon>
        <taxon>Dentiscutata</taxon>
    </lineage>
</organism>
<reference evidence="1" key="1">
    <citation type="submission" date="2021-06" db="EMBL/GenBank/DDBJ databases">
        <authorList>
            <person name="Kallberg Y."/>
            <person name="Tangrot J."/>
            <person name="Rosling A."/>
        </authorList>
    </citation>
    <scope>NUCLEOTIDE SEQUENCE</scope>
    <source>
        <strain evidence="1">IL203A</strain>
    </source>
</reference>
<proteinExistence type="predicted"/>
<accession>A0ACA9M4B0</accession>
<feature type="non-terminal residue" evidence="1">
    <location>
        <position position="79"/>
    </location>
</feature>
<gene>
    <name evidence="1" type="ORF">DHETER_LOCUS5881</name>
</gene>
<protein>
    <submittedName>
        <fullName evidence="1">13136_t:CDS:1</fullName>
    </submittedName>
</protein>
<comment type="caution">
    <text evidence="1">The sequence shown here is derived from an EMBL/GenBank/DDBJ whole genome shotgun (WGS) entry which is preliminary data.</text>
</comment>
<dbReference type="EMBL" id="CAJVPU010006942">
    <property type="protein sequence ID" value="CAG8566720.1"/>
    <property type="molecule type" value="Genomic_DNA"/>
</dbReference>